<dbReference type="EMBL" id="VSRR010003848">
    <property type="protein sequence ID" value="MPC37668.1"/>
    <property type="molecule type" value="Genomic_DNA"/>
</dbReference>
<keyword evidence="2" id="KW-1185">Reference proteome</keyword>
<gene>
    <name evidence="1" type="ORF">E2C01_031155</name>
</gene>
<organism evidence="1 2">
    <name type="scientific">Portunus trituberculatus</name>
    <name type="common">Swimming crab</name>
    <name type="synonym">Neptunus trituberculatus</name>
    <dbReference type="NCBI Taxonomy" id="210409"/>
    <lineage>
        <taxon>Eukaryota</taxon>
        <taxon>Metazoa</taxon>
        <taxon>Ecdysozoa</taxon>
        <taxon>Arthropoda</taxon>
        <taxon>Crustacea</taxon>
        <taxon>Multicrustacea</taxon>
        <taxon>Malacostraca</taxon>
        <taxon>Eumalacostraca</taxon>
        <taxon>Eucarida</taxon>
        <taxon>Decapoda</taxon>
        <taxon>Pleocyemata</taxon>
        <taxon>Brachyura</taxon>
        <taxon>Eubrachyura</taxon>
        <taxon>Portunoidea</taxon>
        <taxon>Portunidae</taxon>
        <taxon>Portuninae</taxon>
        <taxon>Portunus</taxon>
    </lineage>
</organism>
<sequence length="60" mass="6786">MEWSYIASYHNCTKEWPPMSHQPSHLINSSSVVVGMTKTHCIQPPLNYGGFILLIVPCIQ</sequence>
<reference evidence="1 2" key="1">
    <citation type="submission" date="2019-05" db="EMBL/GenBank/DDBJ databases">
        <title>Another draft genome of Portunus trituberculatus and its Hox gene families provides insights of decapod evolution.</title>
        <authorList>
            <person name="Jeong J.-H."/>
            <person name="Song I."/>
            <person name="Kim S."/>
            <person name="Choi T."/>
            <person name="Kim D."/>
            <person name="Ryu S."/>
            <person name="Kim W."/>
        </authorList>
    </citation>
    <scope>NUCLEOTIDE SEQUENCE [LARGE SCALE GENOMIC DNA]</scope>
    <source>
        <tissue evidence="1">Muscle</tissue>
    </source>
</reference>
<evidence type="ECO:0000313" key="1">
    <source>
        <dbReference type="EMBL" id="MPC37668.1"/>
    </source>
</evidence>
<comment type="caution">
    <text evidence="1">The sequence shown here is derived from an EMBL/GenBank/DDBJ whole genome shotgun (WGS) entry which is preliminary data.</text>
</comment>
<name>A0A5B7EXC2_PORTR</name>
<proteinExistence type="predicted"/>
<dbReference type="AlphaFoldDB" id="A0A5B7EXC2"/>
<dbReference type="Proteomes" id="UP000324222">
    <property type="component" value="Unassembled WGS sequence"/>
</dbReference>
<evidence type="ECO:0000313" key="2">
    <source>
        <dbReference type="Proteomes" id="UP000324222"/>
    </source>
</evidence>
<accession>A0A5B7EXC2</accession>
<protein>
    <submittedName>
        <fullName evidence="1">Uncharacterized protein</fullName>
    </submittedName>
</protein>